<keyword evidence="4" id="KW-0813">Transport</keyword>
<dbReference type="Pfam" id="PF03839">
    <property type="entry name" value="Sec62"/>
    <property type="match status" value="1"/>
</dbReference>
<dbReference type="PANTHER" id="PTHR12443">
    <property type="entry name" value="TRANSLOCATION PROTEIN SEC62"/>
    <property type="match status" value="1"/>
</dbReference>
<gene>
    <name evidence="13" type="ORF">DAPK24_028310</name>
</gene>
<protein>
    <recommendedName>
        <fullName evidence="3">Translocation protein SEC62</fullName>
    </recommendedName>
</protein>
<evidence type="ECO:0000256" key="3">
    <source>
        <dbReference type="ARBA" id="ARBA00021257"/>
    </source>
</evidence>
<feature type="compositionally biased region" description="Low complexity" evidence="11">
    <location>
        <begin position="282"/>
        <end position="294"/>
    </location>
</feature>
<evidence type="ECO:0000256" key="12">
    <source>
        <dbReference type="SAM" id="Phobius"/>
    </source>
</evidence>
<sequence>MSTQQTEKRVPLSNEKNPVALGVATAVRYNTLLKQRQGVLSTTKSKVDFFRFKRFVRAVQSPEFQKQQAKHLKDMPPIPNDINAINQIFVLLIQNQLIVPVVKMKTNVAKKQGYQIDKNTPALEVQQKAIIQPDAYYAWNFTPLNPLMPLYSILAVIAVFTIILFPLWPLWMRKGVWYLSTACLCLVGVFFGTAIVRTIIYVITWATMKQQFWLFPNLFADVGVLDSFKPVYEWEDPSKSKKGKKVKKAKTVDETVAKPTVSTTTTAPATAPTNKIEEIKDTNTSAVQSTSTTSTKRREPTIEDVAED</sequence>
<dbReference type="NCBIfam" id="TIGR00869">
    <property type="entry name" value="sec62"/>
    <property type="match status" value="1"/>
</dbReference>
<name>A0AAV5R6M1_PICKL</name>
<feature type="transmembrane region" description="Helical" evidence="12">
    <location>
        <begin position="150"/>
        <end position="171"/>
    </location>
</feature>
<dbReference type="AlphaFoldDB" id="A0AAV5R6M1"/>
<evidence type="ECO:0000256" key="11">
    <source>
        <dbReference type="SAM" id="MobiDB-lite"/>
    </source>
</evidence>
<evidence type="ECO:0000313" key="13">
    <source>
        <dbReference type="EMBL" id="GMM46256.1"/>
    </source>
</evidence>
<keyword evidence="5 12" id="KW-0812">Transmembrane</keyword>
<evidence type="ECO:0000256" key="8">
    <source>
        <dbReference type="ARBA" id="ARBA00022989"/>
    </source>
</evidence>
<dbReference type="PANTHER" id="PTHR12443:SF9">
    <property type="entry name" value="TRANSLOCATION PROTEIN SEC62"/>
    <property type="match status" value="1"/>
</dbReference>
<comment type="subcellular location">
    <subcellularLocation>
        <location evidence="1">Endoplasmic reticulum membrane</location>
        <topology evidence="1">Multi-pass membrane protein</topology>
    </subcellularLocation>
</comment>
<dbReference type="GO" id="GO:0031204">
    <property type="term" value="P:post-translational protein targeting to membrane, translocation"/>
    <property type="evidence" value="ECO:0007669"/>
    <property type="project" value="TreeGrafter"/>
</dbReference>
<keyword evidence="10 12" id="KW-0472">Membrane</keyword>
<feature type="region of interest" description="Disordered" evidence="11">
    <location>
        <begin position="257"/>
        <end position="308"/>
    </location>
</feature>
<keyword evidence="7" id="KW-0653">Protein transport</keyword>
<dbReference type="EMBL" id="BTGB01000003">
    <property type="protein sequence ID" value="GMM46256.1"/>
    <property type="molecule type" value="Genomic_DNA"/>
</dbReference>
<feature type="compositionally biased region" description="Low complexity" evidence="11">
    <location>
        <begin position="257"/>
        <end position="273"/>
    </location>
</feature>
<evidence type="ECO:0000256" key="10">
    <source>
        <dbReference type="ARBA" id="ARBA00023136"/>
    </source>
</evidence>
<evidence type="ECO:0000256" key="1">
    <source>
        <dbReference type="ARBA" id="ARBA00004477"/>
    </source>
</evidence>
<evidence type="ECO:0000313" key="14">
    <source>
        <dbReference type="Proteomes" id="UP001378960"/>
    </source>
</evidence>
<accession>A0AAV5R6M1</accession>
<evidence type="ECO:0000256" key="2">
    <source>
        <dbReference type="ARBA" id="ARBA00010604"/>
    </source>
</evidence>
<comment type="caution">
    <text evidence="13">The sequence shown here is derived from an EMBL/GenBank/DDBJ whole genome shotgun (WGS) entry which is preliminary data.</text>
</comment>
<evidence type="ECO:0000256" key="7">
    <source>
        <dbReference type="ARBA" id="ARBA00022927"/>
    </source>
</evidence>
<dbReference type="GO" id="GO:0005789">
    <property type="term" value="C:endoplasmic reticulum membrane"/>
    <property type="evidence" value="ECO:0007669"/>
    <property type="project" value="UniProtKB-SubCell"/>
</dbReference>
<proteinExistence type="inferred from homology"/>
<organism evidence="13 14">
    <name type="scientific">Pichia kluyveri</name>
    <name type="common">Yeast</name>
    <dbReference type="NCBI Taxonomy" id="36015"/>
    <lineage>
        <taxon>Eukaryota</taxon>
        <taxon>Fungi</taxon>
        <taxon>Dikarya</taxon>
        <taxon>Ascomycota</taxon>
        <taxon>Saccharomycotina</taxon>
        <taxon>Pichiomycetes</taxon>
        <taxon>Pichiales</taxon>
        <taxon>Pichiaceae</taxon>
        <taxon>Pichia</taxon>
    </lineage>
</organism>
<dbReference type="InterPro" id="IPR004728">
    <property type="entry name" value="Sec62"/>
</dbReference>
<evidence type="ECO:0000256" key="5">
    <source>
        <dbReference type="ARBA" id="ARBA00022692"/>
    </source>
</evidence>
<keyword evidence="9" id="KW-0811">Translocation</keyword>
<dbReference type="InterPro" id="IPR011553">
    <property type="entry name" value="Sec62_asco"/>
</dbReference>
<feature type="transmembrane region" description="Helical" evidence="12">
    <location>
        <begin position="177"/>
        <end position="203"/>
    </location>
</feature>
<reference evidence="13 14" key="1">
    <citation type="journal article" date="2023" name="Elife">
        <title>Identification of key yeast species and microbe-microbe interactions impacting larval growth of Drosophila in the wild.</title>
        <authorList>
            <person name="Mure A."/>
            <person name="Sugiura Y."/>
            <person name="Maeda R."/>
            <person name="Honda K."/>
            <person name="Sakurai N."/>
            <person name="Takahashi Y."/>
            <person name="Watada M."/>
            <person name="Katoh T."/>
            <person name="Gotoh A."/>
            <person name="Gotoh Y."/>
            <person name="Taniguchi I."/>
            <person name="Nakamura K."/>
            <person name="Hayashi T."/>
            <person name="Katayama T."/>
            <person name="Uemura T."/>
            <person name="Hattori Y."/>
        </authorList>
    </citation>
    <scope>NUCLEOTIDE SEQUENCE [LARGE SCALE GENOMIC DNA]</scope>
    <source>
        <strain evidence="13 14">PK-24</strain>
    </source>
</reference>
<evidence type="ECO:0000256" key="9">
    <source>
        <dbReference type="ARBA" id="ARBA00023010"/>
    </source>
</evidence>
<keyword evidence="8 12" id="KW-1133">Transmembrane helix</keyword>
<keyword evidence="6" id="KW-0256">Endoplasmic reticulum</keyword>
<evidence type="ECO:0000256" key="4">
    <source>
        <dbReference type="ARBA" id="ARBA00022448"/>
    </source>
</evidence>
<evidence type="ECO:0000256" key="6">
    <source>
        <dbReference type="ARBA" id="ARBA00022824"/>
    </source>
</evidence>
<dbReference type="Proteomes" id="UP001378960">
    <property type="component" value="Unassembled WGS sequence"/>
</dbReference>
<comment type="similarity">
    <text evidence="2">Belongs to the SEC62 family.</text>
</comment>
<keyword evidence="14" id="KW-1185">Reference proteome</keyword>